<feature type="region of interest" description="Disordered" evidence="6">
    <location>
        <begin position="1"/>
        <end position="25"/>
    </location>
</feature>
<evidence type="ECO:0000313" key="9">
    <source>
        <dbReference type="EMBL" id="MBE2999283.1"/>
    </source>
</evidence>
<feature type="transmembrane region" description="Helical" evidence="7">
    <location>
        <begin position="327"/>
        <end position="351"/>
    </location>
</feature>
<keyword evidence="1" id="KW-0808">Transferase</keyword>
<dbReference type="InterPro" id="IPR011009">
    <property type="entry name" value="Kinase-like_dom_sf"/>
</dbReference>
<dbReference type="PROSITE" id="PS50011">
    <property type="entry name" value="PROTEIN_KINASE_DOM"/>
    <property type="match status" value="1"/>
</dbReference>
<keyword evidence="3 9" id="KW-0418">Kinase</keyword>
<name>A0ABR9P617_9ACTN</name>
<reference evidence="9 10" key="1">
    <citation type="submission" date="2020-09" db="EMBL/GenBank/DDBJ databases">
        <title>Diversity and distribution of actinomycetes associated with coral in the coast of Hainan.</title>
        <authorList>
            <person name="Li F."/>
        </authorList>
    </citation>
    <scope>NUCLEOTIDE SEQUENCE [LARGE SCALE GENOMIC DNA]</scope>
    <source>
        <strain evidence="9 10">HNM0947</strain>
    </source>
</reference>
<keyword evidence="4 5" id="KW-0067">ATP-binding</keyword>
<accession>A0ABR9P617</accession>
<protein>
    <submittedName>
        <fullName evidence="9">Serine/threonine protein kinase</fullName>
    </submittedName>
</protein>
<keyword evidence="7" id="KW-0812">Transmembrane</keyword>
<dbReference type="EMBL" id="JADBGI010000008">
    <property type="protein sequence ID" value="MBE2999283.1"/>
    <property type="molecule type" value="Genomic_DNA"/>
</dbReference>
<dbReference type="PROSITE" id="PS00108">
    <property type="entry name" value="PROTEIN_KINASE_ST"/>
    <property type="match status" value="1"/>
</dbReference>
<dbReference type="SMART" id="SM00220">
    <property type="entry name" value="S_TKc"/>
    <property type="match status" value="1"/>
</dbReference>
<evidence type="ECO:0000256" key="4">
    <source>
        <dbReference type="ARBA" id="ARBA00022840"/>
    </source>
</evidence>
<dbReference type="Pfam" id="PF00069">
    <property type="entry name" value="Pkinase"/>
    <property type="match status" value="1"/>
</dbReference>
<dbReference type="PROSITE" id="PS00107">
    <property type="entry name" value="PROTEIN_KINASE_ATP"/>
    <property type="match status" value="1"/>
</dbReference>
<dbReference type="Gene3D" id="3.30.200.20">
    <property type="entry name" value="Phosphorylase Kinase, domain 1"/>
    <property type="match status" value="1"/>
</dbReference>
<dbReference type="Gene3D" id="1.10.510.10">
    <property type="entry name" value="Transferase(Phosphotransferase) domain 1"/>
    <property type="match status" value="1"/>
</dbReference>
<comment type="caution">
    <text evidence="9">The sequence shown here is derived from an EMBL/GenBank/DDBJ whole genome shotgun (WGS) entry which is preliminary data.</text>
</comment>
<dbReference type="CDD" id="cd14014">
    <property type="entry name" value="STKc_PknB_like"/>
    <property type="match status" value="1"/>
</dbReference>
<keyword evidence="7" id="KW-1133">Transmembrane helix</keyword>
<evidence type="ECO:0000256" key="5">
    <source>
        <dbReference type="PROSITE-ProRule" id="PRU10141"/>
    </source>
</evidence>
<feature type="domain" description="Protein kinase" evidence="8">
    <location>
        <begin position="32"/>
        <end position="289"/>
    </location>
</feature>
<dbReference type="SUPFAM" id="SSF56112">
    <property type="entry name" value="Protein kinase-like (PK-like)"/>
    <property type="match status" value="1"/>
</dbReference>
<dbReference type="InterPro" id="IPR000719">
    <property type="entry name" value="Prot_kinase_dom"/>
</dbReference>
<proteinExistence type="predicted"/>
<organism evidence="9 10">
    <name type="scientific">Nocardiopsis coralli</name>
    <dbReference type="NCBI Taxonomy" id="2772213"/>
    <lineage>
        <taxon>Bacteria</taxon>
        <taxon>Bacillati</taxon>
        <taxon>Actinomycetota</taxon>
        <taxon>Actinomycetes</taxon>
        <taxon>Streptosporangiales</taxon>
        <taxon>Nocardiopsidaceae</taxon>
        <taxon>Nocardiopsis</taxon>
    </lineage>
</organism>
<keyword evidence="2 5" id="KW-0547">Nucleotide-binding</keyword>
<evidence type="ECO:0000256" key="7">
    <source>
        <dbReference type="SAM" id="Phobius"/>
    </source>
</evidence>
<evidence type="ECO:0000256" key="2">
    <source>
        <dbReference type="ARBA" id="ARBA00022741"/>
    </source>
</evidence>
<sequence length="633" mass="66839">MNQQTAVPFDRKHVPADLKPLGEGDPEGLGPYRVLGRIGAGGMGAVYAGLGEDGTCAAVKVVHPQFAADDEFRSRFAREVDLVSRVRASCTPAFLGTDLGSETPWLATDYVPGLTLRAHVSRNGPLTGGMLTAFATGMAEALVAIHGTGVVHRDLKPGNVILSPDGPKVLDFGIARATDGTALTSTGGLLGTPGWMAPELYEGDGATPASDMFAWAAMVAYAATGREPFGRGPIEAVSHRTQTEEPDLTGVSGDVEQLVRYGLSKDPARRPTAEQALTELTDRWRHTRVRPGPVPDAPTEVVPALLAQEWDGVEAPPVKRVRGRGRAWALGVTGVVAAGTAVGLLAVWLFADTGPGGDEDAAADHAEEGAEGSGEAEEPQVARDPEEAAGVFEEAAETARGASSFIVASHRYSNQPGDSTPYFYWYTEDPERAFLSLSMLGPTGGGHLAYGPDLEEIVGVSERNDYITGEEERTYGQAGDEDAVDNPLHEWEYELAGLEALAADGSELSYEGTEEVPEVMVSLEEMPGQSPDGEELAGREGHRYTGTAAGGFWLHPGSDEEPGDRTADVDLWVSEAGYPLALRVEETVEGEQSEGGGALTYSHDLDFMVFDAPVDIEIPDESQIEGGADPGTD</sequence>
<evidence type="ECO:0000256" key="6">
    <source>
        <dbReference type="SAM" id="MobiDB-lite"/>
    </source>
</evidence>
<feature type="compositionally biased region" description="Basic and acidic residues" evidence="6">
    <location>
        <begin position="9"/>
        <end position="22"/>
    </location>
</feature>
<gene>
    <name evidence="9" type="ORF">IDM40_11280</name>
</gene>
<dbReference type="GO" id="GO:0004674">
    <property type="term" value="F:protein serine/threonine kinase activity"/>
    <property type="evidence" value="ECO:0007669"/>
    <property type="project" value="UniProtKB-KW"/>
</dbReference>
<dbReference type="Proteomes" id="UP000806528">
    <property type="component" value="Unassembled WGS sequence"/>
</dbReference>
<keyword evidence="7" id="KW-0472">Membrane</keyword>
<evidence type="ECO:0000256" key="3">
    <source>
        <dbReference type="ARBA" id="ARBA00022777"/>
    </source>
</evidence>
<dbReference type="PANTHER" id="PTHR43289">
    <property type="entry name" value="MITOGEN-ACTIVATED PROTEIN KINASE KINASE KINASE 20-RELATED"/>
    <property type="match status" value="1"/>
</dbReference>
<keyword evidence="9" id="KW-0723">Serine/threonine-protein kinase</keyword>
<feature type="region of interest" description="Disordered" evidence="6">
    <location>
        <begin position="356"/>
        <end position="389"/>
    </location>
</feature>
<dbReference type="InterPro" id="IPR017441">
    <property type="entry name" value="Protein_kinase_ATP_BS"/>
</dbReference>
<evidence type="ECO:0000313" key="10">
    <source>
        <dbReference type="Proteomes" id="UP000806528"/>
    </source>
</evidence>
<evidence type="ECO:0000256" key="1">
    <source>
        <dbReference type="ARBA" id="ARBA00022679"/>
    </source>
</evidence>
<keyword evidence="10" id="KW-1185">Reference proteome</keyword>
<feature type="binding site" evidence="5">
    <location>
        <position position="60"/>
    </location>
    <ligand>
        <name>ATP</name>
        <dbReference type="ChEBI" id="CHEBI:30616"/>
    </ligand>
</feature>
<dbReference type="InterPro" id="IPR008271">
    <property type="entry name" value="Ser/Thr_kinase_AS"/>
</dbReference>
<dbReference type="RefSeq" id="WP_193121907.1">
    <property type="nucleotide sequence ID" value="NZ_JADBGI010000008.1"/>
</dbReference>
<dbReference type="PANTHER" id="PTHR43289:SF34">
    <property type="entry name" value="SERINE_THREONINE-PROTEIN KINASE YBDM-RELATED"/>
    <property type="match status" value="1"/>
</dbReference>
<evidence type="ECO:0000259" key="8">
    <source>
        <dbReference type="PROSITE" id="PS50011"/>
    </source>
</evidence>